<accession>A0A7X5USL0</accession>
<evidence type="ECO:0000313" key="2">
    <source>
        <dbReference type="Proteomes" id="UP000545493"/>
    </source>
</evidence>
<sequence>MKSAATDESGGLLVSFADGTHVHVGSDEEYESWALAGPGGMKVVCMPGGELAVWSGDES</sequence>
<keyword evidence="2" id="KW-1185">Reference proteome</keyword>
<name>A0A7X5USL0_9PSEU</name>
<dbReference type="Pfam" id="PF19686">
    <property type="entry name" value="DUF6188"/>
    <property type="match status" value="1"/>
</dbReference>
<dbReference type="InterPro" id="IPR046179">
    <property type="entry name" value="DUF6188"/>
</dbReference>
<proteinExistence type="predicted"/>
<protein>
    <submittedName>
        <fullName evidence="1">Uncharacterized protein</fullName>
    </submittedName>
</protein>
<gene>
    <name evidence="1" type="ORF">FHU38_003302</name>
</gene>
<comment type="caution">
    <text evidence="1">The sequence shown here is derived from an EMBL/GenBank/DDBJ whole genome shotgun (WGS) entry which is preliminary data.</text>
</comment>
<dbReference type="Proteomes" id="UP000545493">
    <property type="component" value="Unassembled WGS sequence"/>
</dbReference>
<evidence type="ECO:0000313" key="1">
    <source>
        <dbReference type="EMBL" id="NIJ12958.1"/>
    </source>
</evidence>
<reference evidence="1 2" key="1">
    <citation type="submission" date="2020-03" db="EMBL/GenBank/DDBJ databases">
        <title>Sequencing the genomes of 1000 actinobacteria strains.</title>
        <authorList>
            <person name="Klenk H.-P."/>
        </authorList>
    </citation>
    <scope>NUCLEOTIDE SEQUENCE [LARGE SCALE GENOMIC DNA]</scope>
    <source>
        <strain evidence="1 2">DSM 45685</strain>
    </source>
</reference>
<organism evidence="1 2">
    <name type="scientific">Saccharomonospora amisosensis</name>
    <dbReference type="NCBI Taxonomy" id="1128677"/>
    <lineage>
        <taxon>Bacteria</taxon>
        <taxon>Bacillati</taxon>
        <taxon>Actinomycetota</taxon>
        <taxon>Actinomycetes</taxon>
        <taxon>Pseudonocardiales</taxon>
        <taxon>Pseudonocardiaceae</taxon>
        <taxon>Saccharomonospora</taxon>
    </lineage>
</organism>
<dbReference type="EMBL" id="JAAOYM010000001">
    <property type="protein sequence ID" value="NIJ12958.1"/>
    <property type="molecule type" value="Genomic_DNA"/>
</dbReference>
<dbReference type="AlphaFoldDB" id="A0A7X5USL0"/>